<feature type="region of interest" description="Disordered" evidence="4">
    <location>
        <begin position="98"/>
        <end position="121"/>
    </location>
</feature>
<protein>
    <submittedName>
        <fullName evidence="7">Alpha/beta hydrolase</fullName>
    </submittedName>
</protein>
<proteinExistence type="inferred from homology"/>
<evidence type="ECO:0000259" key="6">
    <source>
        <dbReference type="Pfam" id="PF08386"/>
    </source>
</evidence>
<dbReference type="InterPro" id="IPR029058">
    <property type="entry name" value="AB_hydrolase_fold"/>
</dbReference>
<keyword evidence="8" id="KW-1185">Reference proteome</keyword>
<comment type="caution">
    <text evidence="7">The sequence shown here is derived from an EMBL/GenBank/DDBJ whole genome shotgun (WGS) entry which is preliminary data.</text>
</comment>
<dbReference type="Gene3D" id="3.40.50.1820">
    <property type="entry name" value="alpha/beta hydrolase"/>
    <property type="match status" value="1"/>
</dbReference>
<dbReference type="PANTHER" id="PTHR43248:SF29">
    <property type="entry name" value="TRIPEPTIDYL AMINOPEPTIDASE"/>
    <property type="match status" value="1"/>
</dbReference>
<dbReference type="SUPFAM" id="SSF53474">
    <property type="entry name" value="alpha/beta-Hydrolases"/>
    <property type="match status" value="1"/>
</dbReference>
<evidence type="ECO:0000256" key="5">
    <source>
        <dbReference type="SAM" id="SignalP"/>
    </source>
</evidence>
<reference evidence="8" key="1">
    <citation type="journal article" date="2019" name="Int. J. Syst. Evol. Microbiol.">
        <title>The Global Catalogue of Microorganisms (GCM) 10K type strain sequencing project: providing services to taxonomists for standard genome sequencing and annotation.</title>
        <authorList>
            <consortium name="The Broad Institute Genomics Platform"/>
            <consortium name="The Broad Institute Genome Sequencing Center for Infectious Disease"/>
            <person name="Wu L."/>
            <person name="Ma J."/>
        </authorList>
    </citation>
    <scope>NUCLEOTIDE SEQUENCE [LARGE SCALE GENOMIC DNA]</scope>
    <source>
        <strain evidence="8">JCM 18410</strain>
    </source>
</reference>
<dbReference type="RefSeq" id="WP_345667069.1">
    <property type="nucleotide sequence ID" value="NZ_BAABKC010000011.1"/>
</dbReference>
<evidence type="ECO:0000256" key="1">
    <source>
        <dbReference type="ARBA" id="ARBA00010088"/>
    </source>
</evidence>
<dbReference type="Pfam" id="PF08386">
    <property type="entry name" value="Abhydrolase_4"/>
    <property type="match status" value="1"/>
</dbReference>
<dbReference type="PANTHER" id="PTHR43248">
    <property type="entry name" value="2-SUCCINYL-6-HYDROXY-2,4-CYCLOHEXADIENE-1-CARBOXYLATE SYNTHASE"/>
    <property type="match status" value="1"/>
</dbReference>
<keyword evidence="2 5" id="KW-0732">Signal</keyword>
<dbReference type="InterPro" id="IPR013595">
    <property type="entry name" value="Pept_S33_TAP-like_C"/>
</dbReference>
<feature type="compositionally biased region" description="Basic and acidic residues" evidence="4">
    <location>
        <begin position="98"/>
        <end position="107"/>
    </location>
</feature>
<evidence type="ECO:0000256" key="4">
    <source>
        <dbReference type="SAM" id="MobiDB-lite"/>
    </source>
</evidence>
<dbReference type="EMBL" id="BAABKC010000011">
    <property type="protein sequence ID" value="GAA5045205.1"/>
    <property type="molecule type" value="Genomic_DNA"/>
</dbReference>
<keyword evidence="3 7" id="KW-0378">Hydrolase</keyword>
<sequence length="556" mass="59301">MRAAAVCTAAGSLILTALAVPAGGVPASARAVPGGAAELRGTIVAAARAEKAGIRFRPCAETAKLPVAMECGTVSVPLDYARPDGQQIRLTVSRVRATRKDPRDGRRAVPRQGALVFNPGGPGGDGMSFPLVGLAPEWKRIAAAYDLVGYAPRGVGRSAPLSCRDPKTFLKAPTFPPIKPTAAYKKQRVAEARAYARDCARRAGPALRHYTSLANARDLDVLRAALGERRLTFMGASYGTYFGALYAALFPSHVRRMVFDSVVDPAPARIWYGNNLAQSAAFEGRWTDFKKWVARHDSAYRLGRTAAAVQASYDKARGRLAAKPAGGKVGPGQLQAAFLNVGYYDDFWPGSAEALSAYLKGDGKPLVTMAAPGAEGAAEAENGAAVYAAVECNDAAWPADFAVWDRDNTRLARTAPFETWGNAWMNLPCAYWTGPRQRPLDVRTAPGELPPTLLLAAERDAATPYEGAVELRRRLAGSVLVTERGAGAHGVGYGPNRCVNAYLDAYLLQGRVPALDAACAAHPEPQPNRPTFRDLRKKELRAALKARAAARPRNGK</sequence>
<feature type="domain" description="Peptidase S33 tripeptidyl aminopeptidase-like C-terminal" evidence="6">
    <location>
        <begin position="417"/>
        <end position="519"/>
    </location>
</feature>
<dbReference type="Proteomes" id="UP001500124">
    <property type="component" value="Unassembled WGS sequence"/>
</dbReference>
<evidence type="ECO:0000256" key="3">
    <source>
        <dbReference type="ARBA" id="ARBA00022801"/>
    </source>
</evidence>
<evidence type="ECO:0000313" key="7">
    <source>
        <dbReference type="EMBL" id="GAA5045205.1"/>
    </source>
</evidence>
<name>A0ABP9JUS8_9ACTN</name>
<feature type="signal peptide" evidence="5">
    <location>
        <begin position="1"/>
        <end position="19"/>
    </location>
</feature>
<organism evidence="7 8">
    <name type="scientific">Streptomyces similanensis</name>
    <dbReference type="NCBI Taxonomy" id="1274988"/>
    <lineage>
        <taxon>Bacteria</taxon>
        <taxon>Bacillati</taxon>
        <taxon>Actinomycetota</taxon>
        <taxon>Actinomycetes</taxon>
        <taxon>Kitasatosporales</taxon>
        <taxon>Streptomycetaceae</taxon>
        <taxon>Streptomyces</taxon>
    </lineage>
</organism>
<comment type="similarity">
    <text evidence="1">Belongs to the peptidase S33 family.</text>
</comment>
<dbReference type="GO" id="GO:0016787">
    <property type="term" value="F:hydrolase activity"/>
    <property type="evidence" value="ECO:0007669"/>
    <property type="project" value="UniProtKB-KW"/>
</dbReference>
<feature type="chain" id="PRO_5045314591" evidence="5">
    <location>
        <begin position="20"/>
        <end position="556"/>
    </location>
</feature>
<dbReference type="InterPro" id="IPR051601">
    <property type="entry name" value="Serine_prot/Carboxylest_S33"/>
</dbReference>
<accession>A0ABP9JUS8</accession>
<gene>
    <name evidence="7" type="ORF">GCM10023336_08630</name>
</gene>
<evidence type="ECO:0000313" key="8">
    <source>
        <dbReference type="Proteomes" id="UP001500124"/>
    </source>
</evidence>
<evidence type="ECO:0000256" key="2">
    <source>
        <dbReference type="ARBA" id="ARBA00022729"/>
    </source>
</evidence>